<organism evidence="4 5">
    <name type="scientific">Pomacea canaliculata</name>
    <name type="common">Golden apple snail</name>
    <dbReference type="NCBI Taxonomy" id="400727"/>
    <lineage>
        <taxon>Eukaryota</taxon>
        <taxon>Metazoa</taxon>
        <taxon>Spiralia</taxon>
        <taxon>Lophotrochozoa</taxon>
        <taxon>Mollusca</taxon>
        <taxon>Gastropoda</taxon>
        <taxon>Caenogastropoda</taxon>
        <taxon>Architaenioglossa</taxon>
        <taxon>Ampullarioidea</taxon>
        <taxon>Ampullariidae</taxon>
        <taxon>Pomacea</taxon>
    </lineage>
</organism>
<keyword evidence="2" id="KW-0808">Transferase</keyword>
<accession>A0A2T7PTN1</accession>
<evidence type="ECO:0000313" key="5">
    <source>
        <dbReference type="Proteomes" id="UP000245119"/>
    </source>
</evidence>
<name>A0A2T7PTN1_POMCA</name>
<dbReference type="InterPro" id="IPR000863">
    <property type="entry name" value="Sulfotransferase_dom"/>
</dbReference>
<proteinExistence type="inferred from homology"/>
<evidence type="ECO:0000259" key="3">
    <source>
        <dbReference type="Pfam" id="PF00685"/>
    </source>
</evidence>
<protein>
    <recommendedName>
        <fullName evidence="3">Sulfotransferase domain-containing protein</fullName>
    </recommendedName>
</protein>
<keyword evidence="5" id="KW-1185">Reference proteome</keyword>
<dbReference type="Proteomes" id="UP000245119">
    <property type="component" value="Linkage Group LG2"/>
</dbReference>
<gene>
    <name evidence="4" type="ORF">C0Q70_03725</name>
</gene>
<dbReference type="InterPro" id="IPR027417">
    <property type="entry name" value="P-loop_NTPase"/>
</dbReference>
<dbReference type="OrthoDB" id="205623at2759"/>
<dbReference type="SUPFAM" id="SSF52540">
    <property type="entry name" value="P-loop containing nucleoside triphosphate hydrolases"/>
    <property type="match status" value="1"/>
</dbReference>
<comment type="caution">
    <text evidence="4">The sequence shown here is derived from an EMBL/GenBank/DDBJ whole genome shotgun (WGS) entry which is preliminary data.</text>
</comment>
<dbReference type="Pfam" id="PF00685">
    <property type="entry name" value="Sulfotransfer_1"/>
    <property type="match status" value="1"/>
</dbReference>
<reference evidence="4 5" key="1">
    <citation type="submission" date="2018-04" db="EMBL/GenBank/DDBJ databases">
        <title>The genome of golden apple snail Pomacea canaliculata provides insight into stress tolerance and invasive adaptation.</title>
        <authorList>
            <person name="Liu C."/>
            <person name="Liu B."/>
            <person name="Ren Y."/>
            <person name="Zhang Y."/>
            <person name="Wang H."/>
            <person name="Li S."/>
            <person name="Jiang F."/>
            <person name="Yin L."/>
            <person name="Zhang G."/>
            <person name="Qian W."/>
            <person name="Fan W."/>
        </authorList>
    </citation>
    <scope>NUCLEOTIDE SEQUENCE [LARGE SCALE GENOMIC DNA]</scope>
    <source>
        <strain evidence="4">SZHN2017</strain>
        <tissue evidence="4">Muscle</tissue>
    </source>
</reference>
<dbReference type="EMBL" id="PZQS01000002">
    <property type="protein sequence ID" value="PVD36737.1"/>
    <property type="molecule type" value="Genomic_DNA"/>
</dbReference>
<evidence type="ECO:0000313" key="4">
    <source>
        <dbReference type="EMBL" id="PVD36737.1"/>
    </source>
</evidence>
<dbReference type="AlphaFoldDB" id="A0A2T7PTN1"/>
<sequence>MPLVRLPDAGGNTILLMKYGPHGYLGIPDATEEHQSMVHTTPLRPDDVLLCSYPKTGCHWLWEIARMLLAGTTQIECTEKEKCMLEFASREAVESVPSPRVLNTHFLFNQLPQEVHKGQNKILFIYRNPKDVAVSFYNHHVKFPEYEYSGKFSDYLTLFLNGHLDSGSMFTYMRDWEAVINSNPDLPIFVVSYEDLQEDTLEKTKELARFLESTASEEVVKEIVAKCSFNSMKERKGQQWTETFGEAVMYRKGKVGDWKTWFTVAESQMFDAVCEKEMPGTKFNFRYTF</sequence>
<evidence type="ECO:0000256" key="2">
    <source>
        <dbReference type="ARBA" id="ARBA00022679"/>
    </source>
</evidence>
<dbReference type="Gene3D" id="3.40.50.300">
    <property type="entry name" value="P-loop containing nucleotide triphosphate hydrolases"/>
    <property type="match status" value="1"/>
</dbReference>
<dbReference type="PANTHER" id="PTHR11783">
    <property type="entry name" value="SULFOTRANSFERASE SULT"/>
    <property type="match status" value="1"/>
</dbReference>
<dbReference type="GO" id="GO:0008146">
    <property type="term" value="F:sulfotransferase activity"/>
    <property type="evidence" value="ECO:0007669"/>
    <property type="project" value="InterPro"/>
</dbReference>
<dbReference type="OMA" id="WTASLEH"/>
<feature type="domain" description="Sulfotransferase" evidence="3">
    <location>
        <begin position="45"/>
        <end position="281"/>
    </location>
</feature>
<comment type="similarity">
    <text evidence="1">Belongs to the sulfotransferase 1 family.</text>
</comment>
<evidence type="ECO:0000256" key="1">
    <source>
        <dbReference type="ARBA" id="ARBA00005771"/>
    </source>
</evidence>